<proteinExistence type="predicted"/>
<dbReference type="InterPro" id="IPR036291">
    <property type="entry name" value="NAD(P)-bd_dom_sf"/>
</dbReference>
<dbReference type="Pfam" id="PF00106">
    <property type="entry name" value="adh_short"/>
    <property type="match status" value="1"/>
</dbReference>
<evidence type="ECO:0000313" key="2">
    <source>
        <dbReference type="Proteomes" id="UP000717996"/>
    </source>
</evidence>
<dbReference type="InterPro" id="IPR002347">
    <property type="entry name" value="SDR_fam"/>
</dbReference>
<name>A0A9P6Y196_RHIOR</name>
<evidence type="ECO:0000313" key="1">
    <source>
        <dbReference type="EMBL" id="KAG1536826.1"/>
    </source>
</evidence>
<gene>
    <name evidence="1" type="ORF">G6F51_010740</name>
</gene>
<dbReference type="EMBL" id="JAANIT010002317">
    <property type="protein sequence ID" value="KAG1536826.1"/>
    <property type="molecule type" value="Genomic_DNA"/>
</dbReference>
<reference evidence="1" key="1">
    <citation type="journal article" date="2020" name="Microb. Genom.">
        <title>Genetic diversity of clinical and environmental Mucorales isolates obtained from an investigation of mucormycosis cases among solid organ transplant recipients.</title>
        <authorList>
            <person name="Nguyen M.H."/>
            <person name="Kaul D."/>
            <person name="Muto C."/>
            <person name="Cheng S.J."/>
            <person name="Richter R.A."/>
            <person name="Bruno V.M."/>
            <person name="Liu G."/>
            <person name="Beyhan S."/>
            <person name="Sundermann A.J."/>
            <person name="Mounaud S."/>
            <person name="Pasculle A.W."/>
            <person name="Nierman W.C."/>
            <person name="Driscoll E."/>
            <person name="Cumbie R."/>
            <person name="Clancy C.J."/>
            <person name="Dupont C.L."/>
        </authorList>
    </citation>
    <scope>NUCLEOTIDE SEQUENCE</scope>
    <source>
        <strain evidence="1">GL16</strain>
    </source>
</reference>
<protein>
    <submittedName>
        <fullName evidence="1">Uncharacterized protein</fullName>
    </submittedName>
</protein>
<accession>A0A9P6Y196</accession>
<dbReference type="Proteomes" id="UP000717996">
    <property type="component" value="Unassembled WGS sequence"/>
</dbReference>
<dbReference type="SUPFAM" id="SSF51735">
    <property type="entry name" value="NAD(P)-binding Rossmann-fold domains"/>
    <property type="match status" value="1"/>
</dbReference>
<dbReference type="PANTHER" id="PTHR45458">
    <property type="entry name" value="SHORT-CHAIN DEHYDROGENASE/REDUCTASE SDR"/>
    <property type="match status" value="1"/>
</dbReference>
<organism evidence="1 2">
    <name type="scientific">Rhizopus oryzae</name>
    <name type="common">Mucormycosis agent</name>
    <name type="synonym">Rhizopus arrhizus var. delemar</name>
    <dbReference type="NCBI Taxonomy" id="64495"/>
    <lineage>
        <taxon>Eukaryota</taxon>
        <taxon>Fungi</taxon>
        <taxon>Fungi incertae sedis</taxon>
        <taxon>Mucoromycota</taxon>
        <taxon>Mucoromycotina</taxon>
        <taxon>Mucoromycetes</taxon>
        <taxon>Mucorales</taxon>
        <taxon>Mucorineae</taxon>
        <taxon>Rhizopodaceae</taxon>
        <taxon>Rhizopus</taxon>
    </lineage>
</organism>
<sequence>MSIYVITGASRGIGLEFVRQISSKGNTVFACARNPDQSEELRQLTDNKSVYSVKLDVTCDRSLKLFKKFPSMPRKASMS</sequence>
<dbReference type="PANTHER" id="PTHR45458:SF1">
    <property type="entry name" value="SHORT CHAIN DEHYDROGENASE"/>
    <property type="match status" value="1"/>
</dbReference>
<dbReference type="GO" id="GO:0016616">
    <property type="term" value="F:oxidoreductase activity, acting on the CH-OH group of donors, NAD or NADP as acceptor"/>
    <property type="evidence" value="ECO:0007669"/>
    <property type="project" value="TreeGrafter"/>
</dbReference>
<dbReference type="AlphaFoldDB" id="A0A9P6Y196"/>
<dbReference type="InterPro" id="IPR052184">
    <property type="entry name" value="SDR_enzymes"/>
</dbReference>
<dbReference type="Gene3D" id="3.40.50.720">
    <property type="entry name" value="NAD(P)-binding Rossmann-like Domain"/>
    <property type="match status" value="1"/>
</dbReference>
<comment type="caution">
    <text evidence="1">The sequence shown here is derived from an EMBL/GenBank/DDBJ whole genome shotgun (WGS) entry which is preliminary data.</text>
</comment>